<organism evidence="1">
    <name type="scientific">Paenibacillus sp. SYP-B3998</name>
    <dbReference type="NCBI Taxonomy" id="2678564"/>
    <lineage>
        <taxon>Bacteria</taxon>
        <taxon>Bacillati</taxon>
        <taxon>Bacillota</taxon>
        <taxon>Bacilli</taxon>
        <taxon>Bacillales</taxon>
        <taxon>Paenibacillaceae</taxon>
        <taxon>Paenibacillus</taxon>
    </lineage>
</organism>
<accession>A0A6G4A7M5</accession>
<sequence>MKKTSKKRIHISRARYVHSKWLKTQAVVAAKELRSHVPLTKRMTRESLLEMLNTYKMIYIKPDMGMFGNGVIRVERAEGAAEKPYSYQLGVHLKRFDNFDEMYASIYKVTHRRRYLAQKGIHLLKYKGNRFDLRVMVQQTPLRKWETTGIIGRVAHPSKIVTNFHSGGKLKPVEALLASYLPKTEQKHYVSKLRVLGLQVAKAMNARYKGVKEIGVDVALDKDLHPWILEVNTSPDPYIFSRLKDKRIFAKIRRYGRAYGRL</sequence>
<dbReference type="AlphaFoldDB" id="A0A6G4A7M5"/>
<protein>
    <submittedName>
        <fullName evidence="1">YheC/YheD family protein</fullName>
    </submittedName>
</protein>
<name>A0A6G4A7M5_9BACL</name>
<dbReference type="Pfam" id="PF14398">
    <property type="entry name" value="ATPgrasp_YheCD"/>
    <property type="match status" value="1"/>
</dbReference>
<comment type="caution">
    <text evidence="1">The sequence shown here is derived from an EMBL/GenBank/DDBJ whole genome shotgun (WGS) entry which is preliminary data.</text>
</comment>
<dbReference type="EMBL" id="JAAIKC010000025">
    <property type="protein sequence ID" value="NEW09821.1"/>
    <property type="molecule type" value="Genomic_DNA"/>
</dbReference>
<dbReference type="Gene3D" id="3.30.470.20">
    <property type="entry name" value="ATP-grasp fold, B domain"/>
    <property type="match status" value="1"/>
</dbReference>
<proteinExistence type="predicted"/>
<evidence type="ECO:0000313" key="1">
    <source>
        <dbReference type="EMBL" id="NEW09821.1"/>
    </source>
</evidence>
<dbReference type="InterPro" id="IPR026838">
    <property type="entry name" value="YheC/D"/>
</dbReference>
<gene>
    <name evidence="1" type="ORF">GK047_28280</name>
</gene>
<dbReference type="SUPFAM" id="SSF56059">
    <property type="entry name" value="Glutathione synthetase ATP-binding domain-like"/>
    <property type="match status" value="1"/>
</dbReference>
<dbReference type="RefSeq" id="WP_163954017.1">
    <property type="nucleotide sequence ID" value="NZ_JAAIKC010000025.1"/>
</dbReference>
<reference evidence="1" key="1">
    <citation type="submission" date="2020-02" db="EMBL/GenBank/DDBJ databases">
        <authorList>
            <person name="Shen X.-R."/>
            <person name="Zhang Y.-X."/>
        </authorList>
    </citation>
    <scope>NUCLEOTIDE SEQUENCE</scope>
    <source>
        <strain evidence="1">SYP-B3998</strain>
    </source>
</reference>